<evidence type="ECO:0000256" key="4">
    <source>
        <dbReference type="ARBA" id="ARBA00023136"/>
    </source>
</evidence>
<organism evidence="6">
    <name type="scientific">marine metagenome</name>
    <dbReference type="NCBI Taxonomy" id="408172"/>
    <lineage>
        <taxon>unclassified sequences</taxon>
        <taxon>metagenomes</taxon>
        <taxon>ecological metagenomes</taxon>
    </lineage>
</organism>
<name>A0A382FDD1_9ZZZZ</name>
<dbReference type="EMBL" id="UINC01049303">
    <property type="protein sequence ID" value="SVB60920.1"/>
    <property type="molecule type" value="Genomic_DNA"/>
</dbReference>
<comment type="subcellular location">
    <subcellularLocation>
        <location evidence="1">Endomembrane system</location>
        <topology evidence="1">Multi-pass membrane protein</topology>
    </subcellularLocation>
</comment>
<sequence length="158" mass="18650">MDKSKPKGAEVWFFPPYLLWSSLIISMVLELFIKPLEIFEGSILQFTFGILIIVLSIINFFYTYITFVNNQEEVHPKTMTTQLFTGGTFKYSRNPIYLSFVMMLLGCGLAFNSLWYVYLAVINILFLHYGIIMPEEKYLEKEFGTVYLEYKKSVRRWL</sequence>
<keyword evidence="3 5" id="KW-1133">Transmembrane helix</keyword>
<evidence type="ECO:0000256" key="5">
    <source>
        <dbReference type="SAM" id="Phobius"/>
    </source>
</evidence>
<dbReference type="Gene3D" id="1.20.120.1630">
    <property type="match status" value="1"/>
</dbReference>
<dbReference type="AlphaFoldDB" id="A0A382FDD1"/>
<dbReference type="GO" id="GO:0012505">
    <property type="term" value="C:endomembrane system"/>
    <property type="evidence" value="ECO:0007669"/>
    <property type="project" value="UniProtKB-SubCell"/>
</dbReference>
<accession>A0A382FDD1</accession>
<dbReference type="Pfam" id="PF04191">
    <property type="entry name" value="PEMT"/>
    <property type="match status" value="1"/>
</dbReference>
<gene>
    <name evidence="6" type="ORF">METZ01_LOCUS213774</name>
</gene>
<evidence type="ECO:0000256" key="1">
    <source>
        <dbReference type="ARBA" id="ARBA00004127"/>
    </source>
</evidence>
<proteinExistence type="predicted"/>
<evidence type="ECO:0008006" key="7">
    <source>
        <dbReference type="Google" id="ProtNLM"/>
    </source>
</evidence>
<keyword evidence="4 5" id="KW-0472">Membrane</keyword>
<evidence type="ECO:0000313" key="6">
    <source>
        <dbReference type="EMBL" id="SVB60920.1"/>
    </source>
</evidence>
<feature type="transmembrane region" description="Helical" evidence="5">
    <location>
        <begin position="44"/>
        <end position="65"/>
    </location>
</feature>
<evidence type="ECO:0000256" key="3">
    <source>
        <dbReference type="ARBA" id="ARBA00022989"/>
    </source>
</evidence>
<feature type="transmembrane region" description="Helical" evidence="5">
    <location>
        <begin position="12"/>
        <end position="32"/>
    </location>
</feature>
<keyword evidence="2 5" id="KW-0812">Transmembrane</keyword>
<protein>
    <recommendedName>
        <fullName evidence="7">Steroid 5-alpha reductase C-terminal domain-containing protein</fullName>
    </recommendedName>
</protein>
<dbReference type="InterPro" id="IPR007318">
    <property type="entry name" value="Phopholipid_MeTrfase"/>
</dbReference>
<evidence type="ECO:0000256" key="2">
    <source>
        <dbReference type="ARBA" id="ARBA00022692"/>
    </source>
</evidence>
<reference evidence="6" key="1">
    <citation type="submission" date="2018-05" db="EMBL/GenBank/DDBJ databases">
        <authorList>
            <person name="Lanie J.A."/>
            <person name="Ng W.-L."/>
            <person name="Kazmierczak K.M."/>
            <person name="Andrzejewski T.M."/>
            <person name="Davidsen T.M."/>
            <person name="Wayne K.J."/>
            <person name="Tettelin H."/>
            <person name="Glass J.I."/>
            <person name="Rusch D."/>
            <person name="Podicherti R."/>
            <person name="Tsui H.-C.T."/>
            <person name="Winkler M.E."/>
        </authorList>
    </citation>
    <scope>NUCLEOTIDE SEQUENCE</scope>
</reference>
<feature type="transmembrane region" description="Helical" evidence="5">
    <location>
        <begin position="96"/>
        <end position="127"/>
    </location>
</feature>